<feature type="region of interest" description="Disordered" evidence="1">
    <location>
        <begin position="47"/>
        <end position="66"/>
    </location>
</feature>
<gene>
    <name evidence="3" type="ORF">D9613_002405</name>
</gene>
<keyword evidence="4" id="KW-1185">Reference proteome</keyword>
<keyword evidence="2" id="KW-1133">Transmembrane helix</keyword>
<protein>
    <submittedName>
        <fullName evidence="3">Uncharacterized protein</fullName>
    </submittedName>
</protein>
<dbReference type="Proteomes" id="UP000521872">
    <property type="component" value="Unassembled WGS sequence"/>
</dbReference>
<keyword evidence="2" id="KW-0812">Transmembrane</keyword>
<evidence type="ECO:0000313" key="3">
    <source>
        <dbReference type="EMBL" id="KAF4623967.1"/>
    </source>
</evidence>
<comment type="caution">
    <text evidence="3">The sequence shown here is derived from an EMBL/GenBank/DDBJ whole genome shotgun (WGS) entry which is preliminary data.</text>
</comment>
<dbReference type="AlphaFoldDB" id="A0A8H4VVQ3"/>
<sequence>MSKEASVQQSHKGETSKFYEKQGVDPEGGVDSVGEVSILRYEQSVDGFSYGGEKEPYQPGRAQDSSPARRFAIPLTFNIRIRRRAILLAIKTFPTSSRSTRNPHQYRQPLTVYLLVFVVLLSPLFLIATSLLYGGLPPSYRNVRLSERYFPQHDWSRTQPSPSGLTGAGRIMPAGETKYLRFPDHLWGHGLNNVLQEALLQGLIAHHANRSFVFEDFVWSHLPLPYTMYDFTLRPTRVPMSALLGGWLVGEGPGEDGAETTRSTGVFPNEREPDAGNGPAILSAPPDVPSNDRGKFYFPSSARTTTYPEPLPKRFRHGRPGHVTHYSRVIHQNRRLNSTSPPNLSISAEYFEHVCPPSVRVEVAYRWPVSSVAGDFPDATADSLDILSWWLRRLSEPDLINEKCVIIGEIERKVWDSDFFGTRRPLSLFPLLRDSPILRNFKWSSIVEKAVDRSLQQQFTNISTKNPIASFDSVSFVGHRVPAAPRPTSSSIVPGLLAVHLRRGDYKRHCTRLAAWQAGYMGWNRLVDGRDGRKTFEEELAGNMAMENGTSGTESNTQDTRKKLYLTHCLPTIPEVVRRLHQVRDEYGERLATLEDGKVTGTLRQVYVLTNGWPSFVKELRRALLDDGWESVIVSQDVEDGDGARYAGRARGASNGWYDRWKWENDEQERRGLSREERGVSVAIDMGIAQRAEVFVGNGFSSLSANVIMLRLAQGLAAYSNWLL</sequence>
<evidence type="ECO:0000256" key="2">
    <source>
        <dbReference type="SAM" id="Phobius"/>
    </source>
</evidence>
<feature type="region of interest" description="Disordered" evidence="1">
    <location>
        <begin position="1"/>
        <end position="31"/>
    </location>
</feature>
<dbReference type="EMBL" id="JAACJL010000001">
    <property type="protein sequence ID" value="KAF4623967.1"/>
    <property type="molecule type" value="Genomic_DNA"/>
</dbReference>
<feature type="compositionally biased region" description="Polar residues" evidence="1">
    <location>
        <begin position="1"/>
        <end position="10"/>
    </location>
</feature>
<feature type="compositionally biased region" description="Basic and acidic residues" evidence="1">
    <location>
        <begin position="11"/>
        <end position="24"/>
    </location>
</feature>
<dbReference type="Gene3D" id="3.40.50.11350">
    <property type="match status" value="1"/>
</dbReference>
<keyword evidence="2" id="KW-0472">Membrane</keyword>
<organism evidence="3 4">
    <name type="scientific">Agrocybe pediades</name>
    <dbReference type="NCBI Taxonomy" id="84607"/>
    <lineage>
        <taxon>Eukaryota</taxon>
        <taxon>Fungi</taxon>
        <taxon>Dikarya</taxon>
        <taxon>Basidiomycota</taxon>
        <taxon>Agaricomycotina</taxon>
        <taxon>Agaricomycetes</taxon>
        <taxon>Agaricomycetidae</taxon>
        <taxon>Agaricales</taxon>
        <taxon>Agaricineae</taxon>
        <taxon>Strophariaceae</taxon>
        <taxon>Agrocybe</taxon>
    </lineage>
</organism>
<dbReference type="CDD" id="cd11296">
    <property type="entry name" value="O-FucT_like"/>
    <property type="match status" value="1"/>
</dbReference>
<name>A0A8H4VVQ3_9AGAR</name>
<evidence type="ECO:0000313" key="4">
    <source>
        <dbReference type="Proteomes" id="UP000521872"/>
    </source>
</evidence>
<evidence type="ECO:0000256" key="1">
    <source>
        <dbReference type="SAM" id="MobiDB-lite"/>
    </source>
</evidence>
<accession>A0A8H4VVQ3</accession>
<proteinExistence type="predicted"/>
<feature type="region of interest" description="Disordered" evidence="1">
    <location>
        <begin position="253"/>
        <end position="293"/>
    </location>
</feature>
<reference evidence="3 4" key="1">
    <citation type="submission" date="2019-12" db="EMBL/GenBank/DDBJ databases">
        <authorList>
            <person name="Floudas D."/>
            <person name="Bentzer J."/>
            <person name="Ahren D."/>
            <person name="Johansson T."/>
            <person name="Persson P."/>
            <person name="Tunlid A."/>
        </authorList>
    </citation>
    <scope>NUCLEOTIDE SEQUENCE [LARGE SCALE GENOMIC DNA]</scope>
    <source>
        <strain evidence="3 4">CBS 102.39</strain>
    </source>
</reference>
<feature type="transmembrane region" description="Helical" evidence="2">
    <location>
        <begin position="110"/>
        <end position="136"/>
    </location>
</feature>